<dbReference type="InterPro" id="IPR011600">
    <property type="entry name" value="Pept_C14_caspase"/>
</dbReference>
<dbReference type="InterPro" id="IPR015917">
    <property type="entry name" value="Pept_C14A"/>
</dbReference>
<feature type="domain" description="Caspase family p20" evidence="2">
    <location>
        <begin position="75"/>
        <end position="162"/>
    </location>
</feature>
<name>A0A8B8D6V7_CRAVI</name>
<evidence type="ECO:0000313" key="4">
    <source>
        <dbReference type="RefSeq" id="XP_022323858.1"/>
    </source>
</evidence>
<dbReference type="GeneID" id="111124890"/>
<reference evidence="4" key="1">
    <citation type="submission" date="2025-08" db="UniProtKB">
        <authorList>
            <consortium name="RefSeq"/>
        </authorList>
    </citation>
    <scope>IDENTIFICATION</scope>
    <source>
        <tissue evidence="4">Whole sample</tissue>
    </source>
</reference>
<dbReference type="GO" id="GO:0006508">
    <property type="term" value="P:proteolysis"/>
    <property type="evidence" value="ECO:0007669"/>
    <property type="project" value="InterPro"/>
</dbReference>
<dbReference type="OrthoDB" id="6127793at2759"/>
<gene>
    <name evidence="4" type="primary">LOC111124890</name>
</gene>
<evidence type="ECO:0000256" key="1">
    <source>
        <dbReference type="ARBA" id="ARBA00010134"/>
    </source>
</evidence>
<dbReference type="InterPro" id="IPR029030">
    <property type="entry name" value="Caspase-like_dom_sf"/>
</dbReference>
<accession>A0A8B8D6V7</accession>
<keyword evidence="3" id="KW-1185">Reference proteome</keyword>
<dbReference type="GO" id="GO:0043525">
    <property type="term" value="P:positive regulation of neuron apoptotic process"/>
    <property type="evidence" value="ECO:0007669"/>
    <property type="project" value="TreeGrafter"/>
</dbReference>
<comment type="similarity">
    <text evidence="1">Belongs to the peptidase C14A family.</text>
</comment>
<dbReference type="InterPro" id="IPR002398">
    <property type="entry name" value="Pept_C14"/>
</dbReference>
<dbReference type="GO" id="GO:0006915">
    <property type="term" value="P:apoptotic process"/>
    <property type="evidence" value="ECO:0007669"/>
    <property type="project" value="TreeGrafter"/>
</dbReference>
<dbReference type="Proteomes" id="UP000694844">
    <property type="component" value="Chromosome 3"/>
</dbReference>
<dbReference type="KEGG" id="cvn:111124890"/>
<evidence type="ECO:0000259" key="2">
    <source>
        <dbReference type="PROSITE" id="PS50208"/>
    </source>
</evidence>
<dbReference type="GO" id="GO:0004197">
    <property type="term" value="F:cysteine-type endopeptidase activity"/>
    <property type="evidence" value="ECO:0007669"/>
    <property type="project" value="InterPro"/>
</dbReference>
<dbReference type="PROSITE" id="PS50208">
    <property type="entry name" value="CASPASE_P20"/>
    <property type="match status" value="1"/>
</dbReference>
<dbReference type="SMART" id="SM00115">
    <property type="entry name" value="CASc"/>
    <property type="match status" value="1"/>
</dbReference>
<dbReference type="GO" id="GO:0005737">
    <property type="term" value="C:cytoplasm"/>
    <property type="evidence" value="ECO:0007669"/>
    <property type="project" value="TreeGrafter"/>
</dbReference>
<dbReference type="RefSeq" id="XP_022323858.1">
    <property type="nucleotide sequence ID" value="XM_022468150.1"/>
</dbReference>
<dbReference type="Gene3D" id="3.40.50.1460">
    <property type="match status" value="1"/>
</dbReference>
<dbReference type="SUPFAM" id="SSF52129">
    <property type="entry name" value="Caspase-like"/>
    <property type="match status" value="1"/>
</dbReference>
<dbReference type="PANTHER" id="PTHR10454">
    <property type="entry name" value="CASPASE"/>
    <property type="match status" value="1"/>
</dbReference>
<organism evidence="3 4">
    <name type="scientific">Crassostrea virginica</name>
    <name type="common">Eastern oyster</name>
    <dbReference type="NCBI Taxonomy" id="6565"/>
    <lineage>
        <taxon>Eukaryota</taxon>
        <taxon>Metazoa</taxon>
        <taxon>Spiralia</taxon>
        <taxon>Lophotrochozoa</taxon>
        <taxon>Mollusca</taxon>
        <taxon>Bivalvia</taxon>
        <taxon>Autobranchia</taxon>
        <taxon>Pteriomorphia</taxon>
        <taxon>Ostreida</taxon>
        <taxon>Ostreoidea</taxon>
        <taxon>Ostreidae</taxon>
        <taxon>Crassostrea</taxon>
    </lineage>
</organism>
<sequence length="284" mass="32619">MSKLRYTKMDRIGRVLIVNNQVYHKRQAGSLDCKECEKTTRPQDIEKEDGEVNKLVKIFEDLGFKDIDGETNKFVYKDQSKTQMIELLEKVAKQDFSQDYCFICVILSYGKDGVITCVPMNENESVKKNPVGMQLPLAELQNCLKGEKCKSLLAKPKIFMLQLDNVPGDRKDGGSEALPPARQVKIPREADFLTYTCDMNNLTHYYGINAWIEGLEEYVLKPQKDPKGEPMEIQRLLTRMTNIFKSKYEEKGMTVEYPCVTSLLTKQVFLTKTDKNKHGHDSTH</sequence>
<proteinExistence type="inferred from homology"/>
<evidence type="ECO:0000313" key="3">
    <source>
        <dbReference type="Proteomes" id="UP000694844"/>
    </source>
</evidence>
<dbReference type="Pfam" id="PF00656">
    <property type="entry name" value="Peptidase_C14"/>
    <property type="match status" value="1"/>
</dbReference>
<protein>
    <submittedName>
        <fullName evidence="4">Caspase-7-like</fullName>
    </submittedName>
</protein>
<dbReference type="InterPro" id="IPR001309">
    <property type="entry name" value="Pept_C14_p20"/>
</dbReference>
<dbReference type="AlphaFoldDB" id="A0A8B8D6V7"/>
<dbReference type="PANTHER" id="PTHR10454:SF232">
    <property type="entry name" value="AT03047P-RELATED"/>
    <property type="match status" value="1"/>
</dbReference>